<keyword evidence="4" id="KW-0067">ATP-binding</keyword>
<reference evidence="10" key="1">
    <citation type="journal article" date="2019" name="Int. J. Syst. Evol. Microbiol.">
        <title>The Global Catalogue of Microorganisms (GCM) 10K type strain sequencing project: providing services to taxonomists for standard genome sequencing and annotation.</title>
        <authorList>
            <consortium name="The Broad Institute Genomics Platform"/>
            <consortium name="The Broad Institute Genome Sequencing Center for Infectious Disease"/>
            <person name="Wu L."/>
            <person name="Ma J."/>
        </authorList>
    </citation>
    <scope>NUCLEOTIDE SEQUENCE [LARGE SCALE GENOMIC DNA]</scope>
    <source>
        <strain evidence="10">JCM 17190</strain>
    </source>
</reference>
<evidence type="ECO:0000256" key="4">
    <source>
        <dbReference type="ARBA" id="ARBA00022840"/>
    </source>
</evidence>
<dbReference type="Pfam" id="PF07992">
    <property type="entry name" value="Pyr_redox_2"/>
    <property type="match status" value="1"/>
</dbReference>
<keyword evidence="2" id="KW-0547">Nucleotide-binding</keyword>
<dbReference type="NCBIfam" id="TIGR00476">
    <property type="entry name" value="selD"/>
    <property type="match status" value="1"/>
</dbReference>
<dbReference type="PANTHER" id="PTHR10256:SF0">
    <property type="entry name" value="INACTIVE SELENIDE, WATER DIKINASE-LIKE PROTEIN-RELATED"/>
    <property type="match status" value="1"/>
</dbReference>
<evidence type="ECO:0000256" key="1">
    <source>
        <dbReference type="ARBA" id="ARBA00022679"/>
    </source>
</evidence>
<comment type="caution">
    <text evidence="9">The sequence shown here is derived from an EMBL/GenBank/DDBJ whole genome shotgun (WGS) entry which is preliminary data.</text>
</comment>
<keyword evidence="3" id="KW-0418">Kinase</keyword>
<dbReference type="NCBIfam" id="TIGR03169">
    <property type="entry name" value="Nterm_to_SelD"/>
    <property type="match status" value="1"/>
</dbReference>
<evidence type="ECO:0000313" key="9">
    <source>
        <dbReference type="EMBL" id="GAA3871809.1"/>
    </source>
</evidence>
<dbReference type="InterPro" id="IPR004536">
    <property type="entry name" value="SPS/SelD"/>
</dbReference>
<dbReference type="InterPro" id="IPR036188">
    <property type="entry name" value="FAD/NAD-bd_sf"/>
</dbReference>
<dbReference type="SUPFAM" id="SSF51905">
    <property type="entry name" value="FAD/NAD(P)-binding domain"/>
    <property type="match status" value="2"/>
</dbReference>
<evidence type="ECO:0000256" key="3">
    <source>
        <dbReference type="ARBA" id="ARBA00022777"/>
    </source>
</evidence>
<dbReference type="CDD" id="cd02195">
    <property type="entry name" value="SelD"/>
    <property type="match status" value="1"/>
</dbReference>
<evidence type="ECO:0000256" key="5">
    <source>
        <dbReference type="ARBA" id="ARBA00023266"/>
    </source>
</evidence>
<dbReference type="InterPro" id="IPR016188">
    <property type="entry name" value="PurM-like_N"/>
</dbReference>
<dbReference type="SUPFAM" id="SSF55326">
    <property type="entry name" value="PurM N-terminal domain-like"/>
    <property type="match status" value="1"/>
</dbReference>
<keyword evidence="10" id="KW-1185">Reference proteome</keyword>
<dbReference type="EMBL" id="BAABDF010000007">
    <property type="protein sequence ID" value="GAA3871809.1"/>
    <property type="molecule type" value="Genomic_DNA"/>
</dbReference>
<sequence>METIPLTREIVLIGGGHTHALVLKRWGMKPLAGARLTVINPGPVAAYSGMLPGFVAGHYARDDLELDLVRLARFAGARLVMGRATGIDRVQKRIQIEGRPPLQYDVASIDIGITSSMPDLSGFEDFGVAAKPLENFATRWAEFLTQAQSGATPPLPVVIGGGVAGAEIAMAMAHALRDVARAGVTLIDRSEILTEMRSGTRRAMLKKMSDLQVTILSNSSVTAVEDGAVVLSDGRRVASGFTLGAAGARPYEWLAQTGLDLDHGFVSVGPTLQTSDPSIFAVGDCAHLSHAPRPKAGVFAVRQAPVLFDNLRILVTSDPENTALRRYHPQSDYLKLISLGAKSALADKNGVRLSGSMMWRWKNAIDQKFMSKLRDLAPMPPAPLPQRVAAGVREEVSGKNPMCGACGAKVGGDILTKALAGASEFSRADVESLPGDDAAVLVHGNMRQVISVDHLRGFVADPVLMARITAIHALGDVWAMGAAPQSALSTITLPRMTPSLQEGWLREINQAARGVFESEGAEIIGGHTTMGAELSIGFTVTGLTDRAITLAGAKPGDRLILTKPLGTGVLLAGEMILQARGQDVAHAYASMAQSSGPASRILKDAHAMTDVTGFGLAGHLLGICRASGVGAELALESIPLLDGAMDLAQSGIRSTIYAANRVYAHQVDGPESALAGLLYDPQTAGGLLAAVSPDEAEATLARLRDAGYTAALVGVITEGPATLRVV</sequence>
<dbReference type="Proteomes" id="UP001399917">
    <property type="component" value="Unassembled WGS sequence"/>
</dbReference>
<dbReference type="Gene3D" id="3.30.1330.10">
    <property type="entry name" value="PurM-like, N-terminal domain"/>
    <property type="match status" value="1"/>
</dbReference>
<evidence type="ECO:0000259" key="6">
    <source>
        <dbReference type="Pfam" id="PF00586"/>
    </source>
</evidence>
<protein>
    <recommendedName>
        <fullName evidence="11">Selenophosphate synthase</fullName>
    </recommendedName>
</protein>
<dbReference type="InterPro" id="IPR036921">
    <property type="entry name" value="PurM-like_N_sf"/>
</dbReference>
<dbReference type="Pfam" id="PF00586">
    <property type="entry name" value="AIRS"/>
    <property type="match status" value="1"/>
</dbReference>
<dbReference type="SUPFAM" id="SSF56042">
    <property type="entry name" value="PurM C-terminal domain-like"/>
    <property type="match status" value="1"/>
</dbReference>
<gene>
    <name evidence="9" type="ORF">GCM10022404_22120</name>
</gene>
<keyword evidence="1" id="KW-0808">Transferase</keyword>
<evidence type="ECO:0000259" key="7">
    <source>
        <dbReference type="Pfam" id="PF02769"/>
    </source>
</evidence>
<dbReference type="InterPro" id="IPR023753">
    <property type="entry name" value="FAD/NAD-binding_dom"/>
</dbReference>
<evidence type="ECO:0008006" key="11">
    <source>
        <dbReference type="Google" id="ProtNLM"/>
    </source>
</evidence>
<accession>A0ABP7KB49</accession>
<organism evidence="9 10">
    <name type="scientific">Celeribacter arenosi</name>
    <dbReference type="NCBI Taxonomy" id="792649"/>
    <lineage>
        <taxon>Bacteria</taxon>
        <taxon>Pseudomonadati</taxon>
        <taxon>Pseudomonadota</taxon>
        <taxon>Alphaproteobacteria</taxon>
        <taxon>Rhodobacterales</taxon>
        <taxon>Roseobacteraceae</taxon>
        <taxon>Celeribacter</taxon>
    </lineage>
</organism>
<evidence type="ECO:0000313" key="10">
    <source>
        <dbReference type="Proteomes" id="UP001399917"/>
    </source>
</evidence>
<dbReference type="Gene3D" id="3.50.50.100">
    <property type="match status" value="1"/>
</dbReference>
<dbReference type="PANTHER" id="PTHR10256">
    <property type="entry name" value="SELENIDE, WATER DIKINASE"/>
    <property type="match status" value="1"/>
</dbReference>
<dbReference type="Pfam" id="PF02769">
    <property type="entry name" value="AIRS_C"/>
    <property type="match status" value="1"/>
</dbReference>
<keyword evidence="5" id="KW-0711">Selenium</keyword>
<feature type="domain" description="PurM-like C-terminal" evidence="7">
    <location>
        <begin position="554"/>
        <end position="720"/>
    </location>
</feature>
<proteinExistence type="predicted"/>
<feature type="domain" description="FAD/NAD(P)-binding" evidence="8">
    <location>
        <begin position="10"/>
        <end position="303"/>
    </location>
</feature>
<dbReference type="RefSeq" id="WP_344847189.1">
    <property type="nucleotide sequence ID" value="NZ_BAABDF010000007.1"/>
</dbReference>
<dbReference type="InterPro" id="IPR010918">
    <property type="entry name" value="PurM-like_C_dom"/>
</dbReference>
<evidence type="ECO:0000259" key="8">
    <source>
        <dbReference type="Pfam" id="PF07992"/>
    </source>
</evidence>
<dbReference type="InterPro" id="IPR017584">
    <property type="entry name" value="Pyridine_nucleo_diS_OxRdtase_N"/>
</dbReference>
<dbReference type="InterPro" id="IPR036676">
    <property type="entry name" value="PurM-like_C_sf"/>
</dbReference>
<dbReference type="PRINTS" id="PR00368">
    <property type="entry name" value="FADPNR"/>
</dbReference>
<dbReference type="Gene3D" id="3.90.650.10">
    <property type="entry name" value="PurM-like C-terminal domain"/>
    <property type="match status" value="1"/>
</dbReference>
<feature type="domain" description="PurM-like N-terminal" evidence="6">
    <location>
        <begin position="435"/>
        <end position="543"/>
    </location>
</feature>
<name>A0ABP7KB49_9RHOB</name>
<evidence type="ECO:0000256" key="2">
    <source>
        <dbReference type="ARBA" id="ARBA00022741"/>
    </source>
</evidence>